<evidence type="ECO:0000256" key="4">
    <source>
        <dbReference type="ARBA" id="ARBA00022801"/>
    </source>
</evidence>
<keyword evidence="4 9" id="KW-0378">Hydrolase</keyword>
<dbReference type="SUPFAM" id="SSF48225">
    <property type="entry name" value="Seven-hairpin glycosidases"/>
    <property type="match status" value="1"/>
</dbReference>
<dbReference type="FunFam" id="1.50.10.10:FF:000037">
    <property type="entry name" value="alpha-1,2-Mannosidase"/>
    <property type="match status" value="1"/>
</dbReference>
<keyword evidence="11" id="KW-1185">Reference proteome</keyword>
<dbReference type="GO" id="GO:0005783">
    <property type="term" value="C:endoplasmic reticulum"/>
    <property type="evidence" value="ECO:0007669"/>
    <property type="project" value="TreeGrafter"/>
</dbReference>
<gene>
    <name evidence="10" type="ORF">BT67DRAFT_351314</name>
</gene>
<dbReference type="InterPro" id="IPR050749">
    <property type="entry name" value="Glycosyl_Hydrolase_47"/>
</dbReference>
<feature type="disulfide bond" evidence="8">
    <location>
        <begin position="344"/>
        <end position="373"/>
    </location>
</feature>
<dbReference type="GO" id="GO:0036503">
    <property type="term" value="P:ERAD pathway"/>
    <property type="evidence" value="ECO:0007669"/>
    <property type="project" value="UniProtKB-ARBA"/>
</dbReference>
<dbReference type="Gene3D" id="1.50.10.10">
    <property type="match status" value="1"/>
</dbReference>
<evidence type="ECO:0000313" key="11">
    <source>
        <dbReference type="Proteomes" id="UP001304895"/>
    </source>
</evidence>
<evidence type="ECO:0000256" key="3">
    <source>
        <dbReference type="ARBA" id="ARBA00007658"/>
    </source>
</evidence>
<evidence type="ECO:0000256" key="6">
    <source>
        <dbReference type="PIRSR" id="PIRSR601382-1"/>
    </source>
</evidence>
<dbReference type="EC" id="3.2.1.-" evidence="9"/>
<keyword evidence="9" id="KW-0326">Glycosidase</keyword>
<evidence type="ECO:0000256" key="8">
    <source>
        <dbReference type="PIRSR" id="PIRSR601382-3"/>
    </source>
</evidence>
<feature type="binding site" evidence="7">
    <location>
        <position position="541"/>
    </location>
    <ligand>
        <name>Ca(2+)</name>
        <dbReference type="ChEBI" id="CHEBI:29108"/>
    </ligand>
</feature>
<evidence type="ECO:0000256" key="9">
    <source>
        <dbReference type="RuleBase" id="RU361193"/>
    </source>
</evidence>
<evidence type="ECO:0000256" key="7">
    <source>
        <dbReference type="PIRSR" id="PIRSR601382-2"/>
    </source>
</evidence>
<dbReference type="GO" id="GO:0004571">
    <property type="term" value="F:mannosyl-oligosaccharide 1,2-alpha-mannosidase activity"/>
    <property type="evidence" value="ECO:0007669"/>
    <property type="project" value="InterPro"/>
</dbReference>
<dbReference type="InterPro" id="IPR036026">
    <property type="entry name" value="Seven-hairpin_glycosidases"/>
</dbReference>
<comment type="caution">
    <text evidence="10">The sequence shown here is derived from an EMBL/GenBank/DDBJ whole genome shotgun (WGS) entry which is preliminary data.</text>
</comment>
<evidence type="ECO:0000256" key="2">
    <source>
        <dbReference type="ARBA" id="ARBA00004922"/>
    </source>
</evidence>
<dbReference type="Proteomes" id="UP001304895">
    <property type="component" value="Unassembled WGS sequence"/>
</dbReference>
<evidence type="ECO:0000256" key="5">
    <source>
        <dbReference type="ARBA" id="ARBA00023157"/>
    </source>
</evidence>
<evidence type="ECO:0000256" key="1">
    <source>
        <dbReference type="ARBA" id="ARBA00001913"/>
    </source>
</evidence>
<dbReference type="EMBL" id="MU853441">
    <property type="protein sequence ID" value="KAK4130216.1"/>
    <property type="molecule type" value="Genomic_DNA"/>
</dbReference>
<feature type="non-terminal residue" evidence="10">
    <location>
        <position position="550"/>
    </location>
</feature>
<feature type="active site" evidence="6">
    <location>
        <position position="454"/>
    </location>
</feature>
<keyword evidence="5 8" id="KW-1015">Disulfide bond</keyword>
<feature type="non-terminal residue" evidence="10">
    <location>
        <position position="1"/>
    </location>
</feature>
<dbReference type="GO" id="GO:0016020">
    <property type="term" value="C:membrane"/>
    <property type="evidence" value="ECO:0007669"/>
    <property type="project" value="InterPro"/>
</dbReference>
<keyword evidence="7" id="KW-0106">Calcium</keyword>
<dbReference type="GO" id="GO:0005975">
    <property type="term" value="P:carbohydrate metabolic process"/>
    <property type="evidence" value="ECO:0007669"/>
    <property type="project" value="InterPro"/>
</dbReference>
<dbReference type="Pfam" id="PF01532">
    <property type="entry name" value="Glyco_hydro_47"/>
    <property type="match status" value="1"/>
</dbReference>
<dbReference type="PRINTS" id="PR00747">
    <property type="entry name" value="GLYHDRLASE47"/>
</dbReference>
<proteinExistence type="inferred from homology"/>
<dbReference type="PANTHER" id="PTHR11742:SF89">
    <property type="entry name" value="ALPHA-1,2-MANNOSIDASE"/>
    <property type="match status" value="1"/>
</dbReference>
<feature type="active site" description="Proton donor" evidence="6">
    <location>
        <position position="135"/>
    </location>
</feature>
<dbReference type="AlphaFoldDB" id="A0AAN6UEM5"/>
<protein>
    <recommendedName>
        <fullName evidence="9">alpha-1,2-Mannosidase</fullName>
        <ecNumber evidence="9">3.2.1.-</ecNumber>
    </recommendedName>
</protein>
<comment type="pathway">
    <text evidence="2">Protein modification; protein glycosylation.</text>
</comment>
<organism evidence="10 11">
    <name type="scientific">Trichocladium antarcticum</name>
    <dbReference type="NCBI Taxonomy" id="1450529"/>
    <lineage>
        <taxon>Eukaryota</taxon>
        <taxon>Fungi</taxon>
        <taxon>Dikarya</taxon>
        <taxon>Ascomycota</taxon>
        <taxon>Pezizomycotina</taxon>
        <taxon>Sordariomycetes</taxon>
        <taxon>Sordariomycetidae</taxon>
        <taxon>Sordariales</taxon>
        <taxon>Chaetomiaceae</taxon>
        <taxon>Trichocladium</taxon>
    </lineage>
</organism>
<reference evidence="10" key="1">
    <citation type="journal article" date="2023" name="Mol. Phylogenet. Evol.">
        <title>Genome-scale phylogeny and comparative genomics of the fungal order Sordariales.</title>
        <authorList>
            <person name="Hensen N."/>
            <person name="Bonometti L."/>
            <person name="Westerberg I."/>
            <person name="Brannstrom I.O."/>
            <person name="Guillou S."/>
            <person name="Cros-Aarteil S."/>
            <person name="Calhoun S."/>
            <person name="Haridas S."/>
            <person name="Kuo A."/>
            <person name="Mondo S."/>
            <person name="Pangilinan J."/>
            <person name="Riley R."/>
            <person name="LaButti K."/>
            <person name="Andreopoulos B."/>
            <person name="Lipzen A."/>
            <person name="Chen C."/>
            <person name="Yan M."/>
            <person name="Daum C."/>
            <person name="Ng V."/>
            <person name="Clum A."/>
            <person name="Steindorff A."/>
            <person name="Ohm R.A."/>
            <person name="Martin F."/>
            <person name="Silar P."/>
            <person name="Natvig D.O."/>
            <person name="Lalanne C."/>
            <person name="Gautier V."/>
            <person name="Ament-Velasquez S.L."/>
            <person name="Kruys A."/>
            <person name="Hutchinson M.I."/>
            <person name="Powell A.J."/>
            <person name="Barry K."/>
            <person name="Miller A.N."/>
            <person name="Grigoriev I.V."/>
            <person name="Debuchy R."/>
            <person name="Gladieux P."/>
            <person name="Hiltunen Thoren M."/>
            <person name="Johannesson H."/>
        </authorList>
    </citation>
    <scope>NUCLEOTIDE SEQUENCE</scope>
    <source>
        <strain evidence="10">CBS 123565</strain>
    </source>
</reference>
<name>A0AAN6UEM5_9PEZI</name>
<keyword evidence="7" id="KW-0479">Metal-binding</keyword>
<dbReference type="InterPro" id="IPR012341">
    <property type="entry name" value="6hp_glycosidase-like_sf"/>
</dbReference>
<comment type="similarity">
    <text evidence="3 9">Belongs to the glycosyl hydrolase 47 family.</text>
</comment>
<comment type="cofactor">
    <cofactor evidence="1 7">
        <name>Ca(2+)</name>
        <dbReference type="ChEBI" id="CHEBI:29108"/>
    </cofactor>
</comment>
<reference evidence="10" key="2">
    <citation type="submission" date="2023-05" db="EMBL/GenBank/DDBJ databases">
        <authorList>
            <consortium name="Lawrence Berkeley National Laboratory"/>
            <person name="Steindorff A."/>
            <person name="Hensen N."/>
            <person name="Bonometti L."/>
            <person name="Westerberg I."/>
            <person name="Brannstrom I.O."/>
            <person name="Guillou S."/>
            <person name="Cros-Aarteil S."/>
            <person name="Calhoun S."/>
            <person name="Haridas S."/>
            <person name="Kuo A."/>
            <person name="Mondo S."/>
            <person name="Pangilinan J."/>
            <person name="Riley R."/>
            <person name="Labutti K."/>
            <person name="Andreopoulos B."/>
            <person name="Lipzen A."/>
            <person name="Chen C."/>
            <person name="Yanf M."/>
            <person name="Daum C."/>
            <person name="Ng V."/>
            <person name="Clum A."/>
            <person name="Ohm R."/>
            <person name="Martin F."/>
            <person name="Silar P."/>
            <person name="Natvig D."/>
            <person name="Lalanne C."/>
            <person name="Gautier V."/>
            <person name="Ament-Velasquez S.L."/>
            <person name="Kruys A."/>
            <person name="Hutchinson M.I."/>
            <person name="Powell A.J."/>
            <person name="Barry K."/>
            <person name="Miller A.N."/>
            <person name="Grigoriev I.V."/>
            <person name="Debuchy R."/>
            <person name="Gladieux P."/>
            <person name="Thoren M.H."/>
            <person name="Johannesson H."/>
        </authorList>
    </citation>
    <scope>NUCLEOTIDE SEQUENCE</scope>
    <source>
        <strain evidence="10">CBS 123565</strain>
    </source>
</reference>
<feature type="active site" description="Proton donor" evidence="6">
    <location>
        <position position="387"/>
    </location>
</feature>
<feature type="active site" evidence="6">
    <location>
        <position position="271"/>
    </location>
</feature>
<accession>A0AAN6UEM5</accession>
<sequence length="550" mass="60604">HKSRFWENVPHHYPPASIRPLPTNAPVRYPRVQAAGFPAEADPAARARRLERQQAVKDSFAKAWGSYRERAWGSDELAPVSGGRKDNFGGWAATLVDALDTLLIMGMRDEFDEAVARVEAIDFAHTDLAVVSVFETTIRYLGGFLSAFDLSGDARLLRKAAEVGDMLYKAFDTPNHMPIGRWDVHAAARGERQVAPSKVLIAEIGSLSMEFTRLSMLTGDPKWFDAVQRIADAMAAQQDRTALPGLWPLNVDAEKEVFTDGDYFTLGALADSAYEYLPKMAAMLGGQLPVYQDMYEKAMDAALAHNLFRPLTPADDDILVAGSVSTKDGQGRIALEPQGQHLVCFLGGVLALGGRMFGRDKDLAAATRLTDGCVATSRAMPHGIMPEFFYMAPCDRAANPDCRWDEAAWKREVVRRAGTESTDTRAGADALIGAERLPPGFTSIPDRHYHLRPEAIESVFVLYRVTGRAELLESAWDMWTAIDTATSTALANSAILDVTAPGTPEAVDQMESFWMGETLKYFYLVFSDPGLISLDQYVFNTEAHPFRRLV</sequence>
<dbReference type="PANTHER" id="PTHR11742">
    <property type="entry name" value="MANNOSYL-OLIGOSACCHARIDE ALPHA-1,2-MANNOSIDASE-RELATED"/>
    <property type="match status" value="1"/>
</dbReference>
<dbReference type="InterPro" id="IPR001382">
    <property type="entry name" value="Glyco_hydro_47"/>
</dbReference>
<evidence type="ECO:0000313" key="10">
    <source>
        <dbReference type="EMBL" id="KAK4130216.1"/>
    </source>
</evidence>
<dbReference type="GO" id="GO:0005509">
    <property type="term" value="F:calcium ion binding"/>
    <property type="evidence" value="ECO:0007669"/>
    <property type="project" value="InterPro"/>
</dbReference>